<dbReference type="PANTHER" id="PTHR33362:SF2">
    <property type="entry name" value="TRAP TRANSPORTER LARGE PERMEASE PROTEIN"/>
    <property type="match status" value="1"/>
</dbReference>
<keyword evidence="4 8" id="KW-0997">Cell inner membrane</keyword>
<feature type="transmembrane region" description="Helical" evidence="9">
    <location>
        <begin position="420"/>
        <end position="442"/>
    </location>
</feature>
<evidence type="ECO:0000256" key="8">
    <source>
        <dbReference type="RuleBase" id="RU369079"/>
    </source>
</evidence>
<feature type="transmembrane region" description="Helical" evidence="9">
    <location>
        <begin position="545"/>
        <end position="562"/>
    </location>
</feature>
<evidence type="ECO:0000259" key="11">
    <source>
        <dbReference type="Pfam" id="PF06808"/>
    </source>
</evidence>
<keyword evidence="3" id="KW-1003">Cell membrane</keyword>
<feature type="transmembrane region" description="Helical" evidence="9">
    <location>
        <begin position="115"/>
        <end position="139"/>
    </location>
</feature>
<feature type="transmembrane region" description="Helical" evidence="9">
    <location>
        <begin position="43"/>
        <end position="64"/>
    </location>
</feature>
<accession>A0ABW8Z8W9</accession>
<feature type="transmembrane region" description="Helical" evidence="9">
    <location>
        <begin position="183"/>
        <end position="204"/>
    </location>
</feature>
<feature type="transmembrane region" description="Helical" evidence="9">
    <location>
        <begin position="263"/>
        <end position="284"/>
    </location>
</feature>
<feature type="domain" description="TRAP C4-dicarboxylate transport system permease DctM subunit" evidence="11">
    <location>
        <begin position="217"/>
        <end position="625"/>
    </location>
</feature>
<comment type="function">
    <text evidence="8">Part of the tripartite ATP-independent periplasmic (TRAP) transport system.</text>
</comment>
<comment type="subcellular location">
    <subcellularLocation>
        <location evidence="1 8">Cell inner membrane</location>
        <topology evidence="1 8">Multi-pass membrane protein</topology>
    </subcellularLocation>
</comment>
<feature type="transmembrane region" description="Helical" evidence="9">
    <location>
        <begin position="347"/>
        <end position="372"/>
    </location>
</feature>
<keyword evidence="7 9" id="KW-0472">Membrane</keyword>
<evidence type="ECO:0000313" key="13">
    <source>
        <dbReference type="Proteomes" id="UP001629214"/>
    </source>
</evidence>
<keyword evidence="13" id="KW-1185">Reference proteome</keyword>
<name>A0ABW8Z8W9_9BURK</name>
<feature type="transmembrane region" description="Helical" evidence="9">
    <location>
        <begin position="476"/>
        <end position="500"/>
    </location>
</feature>
<evidence type="ECO:0000256" key="1">
    <source>
        <dbReference type="ARBA" id="ARBA00004429"/>
    </source>
</evidence>
<evidence type="ECO:0000256" key="9">
    <source>
        <dbReference type="SAM" id="Phobius"/>
    </source>
</evidence>
<feature type="transmembrane region" description="Helical" evidence="9">
    <location>
        <begin position="76"/>
        <end position="94"/>
    </location>
</feature>
<keyword evidence="5 9" id="KW-0812">Transmembrane</keyword>
<dbReference type="NCBIfam" id="TIGR00786">
    <property type="entry name" value="dctM"/>
    <property type="match status" value="1"/>
</dbReference>
<protein>
    <submittedName>
        <fullName evidence="12">TRAP transporter large permease subunit</fullName>
    </submittedName>
</protein>
<feature type="transmembrane region" description="Helical" evidence="9">
    <location>
        <begin position="216"/>
        <end position="243"/>
    </location>
</feature>
<evidence type="ECO:0000259" key="10">
    <source>
        <dbReference type="Pfam" id="PF04290"/>
    </source>
</evidence>
<feature type="transmembrane region" description="Helical" evidence="9">
    <location>
        <begin position="448"/>
        <end position="464"/>
    </location>
</feature>
<comment type="caution">
    <text evidence="12">The sequence shown here is derived from an EMBL/GenBank/DDBJ whole genome shotgun (WGS) entry which is preliminary data.</text>
</comment>
<feature type="transmembrane region" description="Helical" evidence="9">
    <location>
        <begin position="304"/>
        <end position="335"/>
    </location>
</feature>
<dbReference type="RefSeq" id="WP_408168278.1">
    <property type="nucleotide sequence ID" value="NZ_JAQQFR010000007.1"/>
</dbReference>
<feature type="transmembrane region" description="Helical" evidence="9">
    <location>
        <begin position="378"/>
        <end position="400"/>
    </location>
</feature>
<evidence type="ECO:0000256" key="7">
    <source>
        <dbReference type="ARBA" id="ARBA00023136"/>
    </source>
</evidence>
<dbReference type="Proteomes" id="UP001629214">
    <property type="component" value="Unassembled WGS sequence"/>
</dbReference>
<reference evidence="12 13" key="1">
    <citation type="journal article" date="2024" name="Chem. Sci.">
        <title>Discovery of megapolipeptins by genome mining of a Burkholderiales bacteria collection.</title>
        <authorList>
            <person name="Paulo B.S."/>
            <person name="Recchia M.J.J."/>
            <person name="Lee S."/>
            <person name="Fergusson C.H."/>
            <person name="Romanowski S.B."/>
            <person name="Hernandez A."/>
            <person name="Krull N."/>
            <person name="Liu D.Y."/>
            <person name="Cavanagh H."/>
            <person name="Bos A."/>
            <person name="Gray C.A."/>
            <person name="Murphy B.T."/>
            <person name="Linington R.G."/>
            <person name="Eustaquio A.S."/>
        </authorList>
    </citation>
    <scope>NUCLEOTIDE SEQUENCE [LARGE SCALE GENOMIC DNA]</scope>
    <source>
        <strain evidence="12 13">RL21-008-BIB-B</strain>
    </source>
</reference>
<feature type="transmembrane region" description="Helical" evidence="9">
    <location>
        <begin position="568"/>
        <end position="594"/>
    </location>
</feature>
<dbReference type="PANTHER" id="PTHR33362">
    <property type="entry name" value="SIALIC ACID TRAP TRANSPORTER PERMEASE PROTEIN SIAT-RELATED"/>
    <property type="match status" value="1"/>
</dbReference>
<evidence type="ECO:0000256" key="2">
    <source>
        <dbReference type="ARBA" id="ARBA00022448"/>
    </source>
</evidence>
<evidence type="ECO:0000256" key="5">
    <source>
        <dbReference type="ARBA" id="ARBA00022692"/>
    </source>
</evidence>
<evidence type="ECO:0000256" key="3">
    <source>
        <dbReference type="ARBA" id="ARBA00022475"/>
    </source>
</evidence>
<feature type="transmembrane region" description="Helical" evidence="9">
    <location>
        <begin position="520"/>
        <end position="540"/>
    </location>
</feature>
<dbReference type="InterPro" id="IPR004681">
    <property type="entry name" value="TRAP_DctM"/>
</dbReference>
<evidence type="ECO:0000256" key="4">
    <source>
        <dbReference type="ARBA" id="ARBA00022519"/>
    </source>
</evidence>
<dbReference type="EMBL" id="JAQQFR010000007">
    <property type="protein sequence ID" value="MFL9879280.1"/>
    <property type="molecule type" value="Genomic_DNA"/>
</dbReference>
<proteinExistence type="predicted"/>
<dbReference type="InterPro" id="IPR010656">
    <property type="entry name" value="DctM"/>
</dbReference>
<evidence type="ECO:0000313" key="12">
    <source>
        <dbReference type="EMBL" id="MFL9879280.1"/>
    </source>
</evidence>
<dbReference type="Pfam" id="PF04290">
    <property type="entry name" value="DctQ"/>
    <property type="match status" value="1"/>
</dbReference>
<organism evidence="12 13">
    <name type="scientific">Herbaspirillum rhizosphaerae</name>
    <dbReference type="NCBI Taxonomy" id="346179"/>
    <lineage>
        <taxon>Bacteria</taxon>
        <taxon>Pseudomonadati</taxon>
        <taxon>Pseudomonadota</taxon>
        <taxon>Betaproteobacteria</taxon>
        <taxon>Burkholderiales</taxon>
        <taxon>Oxalobacteraceae</taxon>
        <taxon>Herbaspirillum</taxon>
    </lineage>
</organism>
<sequence>MKTMTAPLTPAEETAEIENAIRSLHASPNDAVDYPRLQRVLELTSAAVLAVDVLVVFFSVVWRYALHDPLEWSEEVARALMITLVFFGAASVLGRSRHVGIDSLRGVFPKSWLPYILRLCDWVIAFVAMSLAYTTWLLLEISNDQTTPTGLPQTIFVLPVLIGSLLLSVFAMTHALKKFGRHALVSGLLGAVVVGGVLALQTFWPDHALRPMHVLLFGFLFCLVAGVPIAFSLTFGALMFFLLEPSLSVMVFAQQVAAGTDHFVMLAVPFFILAGMVMECNGMSSRLIELLLRMFGRLRGGLNLIMVTAMAFFSGVSGSKLADVAAVGGILMPAVRQTRQNPNEAAGLLAASAIMAETIPPCINMIILGFVANLSIGGLFLAGILPALAMAIALSILAYYTGRKVDVSVVFIKPRPMGKLIGGALVGLIMIVMIGKGVASGVATSTEISSFAVVYAIVAGWLAFRELNSKVLVKLFVDAASMSGMVLFIVAAASSVAYALTVEQIPHALAELMVSLAHDYGRWMFILISVLALILFGAVLEGAPALIIFGPLLTPIAVQLGYNPLHFAIILVISMGIGLFSPPFGLGMYATCAIAQVRLQDVVKPYLKYLAMLLVTLIVIIVWPDLSLWLPRRFGFS</sequence>
<feature type="transmembrane region" description="Helical" evidence="9">
    <location>
        <begin position="606"/>
        <end position="624"/>
    </location>
</feature>
<keyword evidence="6 9" id="KW-1133">Transmembrane helix</keyword>
<gene>
    <name evidence="12" type="ORF">PQR63_12855</name>
</gene>
<dbReference type="Pfam" id="PF06808">
    <property type="entry name" value="DctM"/>
    <property type="match status" value="1"/>
</dbReference>
<feature type="domain" description="Tripartite ATP-independent periplasmic transporters DctQ component" evidence="10">
    <location>
        <begin position="53"/>
        <end position="178"/>
    </location>
</feature>
<evidence type="ECO:0000256" key="6">
    <source>
        <dbReference type="ARBA" id="ARBA00022989"/>
    </source>
</evidence>
<feature type="transmembrane region" description="Helical" evidence="9">
    <location>
        <begin position="151"/>
        <end position="171"/>
    </location>
</feature>
<dbReference type="InterPro" id="IPR055348">
    <property type="entry name" value="DctQ"/>
</dbReference>
<keyword evidence="2 8" id="KW-0813">Transport</keyword>